<comment type="caution">
    <text evidence="16">The sequence shown here is derived from an EMBL/GenBank/DDBJ whole genome shotgun (WGS) entry which is preliminary data.</text>
</comment>
<evidence type="ECO:0000256" key="14">
    <source>
        <dbReference type="ARBA" id="ARBA00032577"/>
    </source>
</evidence>
<dbReference type="GO" id="GO:0006419">
    <property type="term" value="P:alanyl-tRNA aminoacylation"/>
    <property type="evidence" value="ECO:0007669"/>
    <property type="project" value="InterPro"/>
</dbReference>
<keyword evidence="7" id="KW-0479">Metal-binding</keyword>
<dbReference type="GO" id="GO:0002161">
    <property type="term" value="F:aminoacyl-tRNA deacylase activity"/>
    <property type="evidence" value="ECO:0007669"/>
    <property type="project" value="TreeGrafter"/>
</dbReference>
<dbReference type="Gene3D" id="3.10.310.40">
    <property type="match status" value="1"/>
</dbReference>
<dbReference type="PATRIC" id="fig|1609969.3.peg.1470"/>
<comment type="similarity">
    <text evidence="2">Belongs to the class-II aminoacyl-tRNA synthetase family.</text>
</comment>
<dbReference type="Gene3D" id="2.40.30.130">
    <property type="match status" value="1"/>
</dbReference>
<dbReference type="SUPFAM" id="SSF55186">
    <property type="entry name" value="ThrRS/AlaRS common domain"/>
    <property type="match status" value="1"/>
</dbReference>
<evidence type="ECO:0000256" key="5">
    <source>
        <dbReference type="ARBA" id="ARBA00022555"/>
    </source>
</evidence>
<evidence type="ECO:0000256" key="2">
    <source>
        <dbReference type="ARBA" id="ARBA00008226"/>
    </source>
</evidence>
<evidence type="ECO:0000256" key="8">
    <source>
        <dbReference type="ARBA" id="ARBA00022741"/>
    </source>
</evidence>
<dbReference type="GO" id="GO:0005524">
    <property type="term" value="F:ATP binding"/>
    <property type="evidence" value="ECO:0007669"/>
    <property type="project" value="UniProtKB-KW"/>
</dbReference>
<keyword evidence="11" id="KW-0694">RNA-binding</keyword>
<dbReference type="Pfam" id="PF02272">
    <property type="entry name" value="DHHA1"/>
    <property type="match status" value="1"/>
</dbReference>
<dbReference type="FunFam" id="3.10.310.40:FF:000001">
    <property type="entry name" value="Alanine--tRNA ligase"/>
    <property type="match status" value="1"/>
</dbReference>
<dbReference type="InterPro" id="IPR012947">
    <property type="entry name" value="tRNA_SAD"/>
</dbReference>
<reference evidence="16 17" key="1">
    <citation type="submission" date="2015-02" db="EMBL/GenBank/DDBJ databases">
        <title>Single-cell genomics of uncultivated deep-branching MTB reveals a conserved set of magnetosome genes.</title>
        <authorList>
            <person name="Kolinko S."/>
            <person name="Richter M."/>
            <person name="Glockner F.O."/>
            <person name="Brachmann A."/>
            <person name="Schuler D."/>
        </authorList>
    </citation>
    <scope>NUCLEOTIDE SEQUENCE [LARGE SCALE GENOMIC DNA]</scope>
    <source>
        <strain evidence="16">SKK-01</strain>
    </source>
</reference>
<keyword evidence="13 16" id="KW-0030">Aminoacyl-tRNA synthetase</keyword>
<dbReference type="Pfam" id="PF01411">
    <property type="entry name" value="tRNA-synt_2c"/>
    <property type="match status" value="1"/>
</dbReference>
<dbReference type="EMBL" id="JYNY01000268">
    <property type="protein sequence ID" value="KJJ84775.1"/>
    <property type="molecule type" value="Genomic_DNA"/>
</dbReference>
<evidence type="ECO:0000256" key="4">
    <source>
        <dbReference type="ARBA" id="ARBA00017959"/>
    </source>
</evidence>
<organism evidence="16 17">
    <name type="scientific">Candidatus Omnitrophus magneticus</name>
    <dbReference type="NCBI Taxonomy" id="1609969"/>
    <lineage>
        <taxon>Bacteria</taxon>
        <taxon>Pseudomonadati</taxon>
        <taxon>Candidatus Omnitrophota</taxon>
        <taxon>Candidatus Omnitrophus</taxon>
    </lineage>
</organism>
<dbReference type="GO" id="GO:0004813">
    <property type="term" value="F:alanine-tRNA ligase activity"/>
    <property type="evidence" value="ECO:0007669"/>
    <property type="project" value="UniProtKB-EC"/>
</dbReference>
<evidence type="ECO:0000256" key="10">
    <source>
        <dbReference type="ARBA" id="ARBA00022840"/>
    </source>
</evidence>
<dbReference type="GO" id="GO:0046872">
    <property type="term" value="F:metal ion binding"/>
    <property type="evidence" value="ECO:0007669"/>
    <property type="project" value="UniProtKB-KW"/>
</dbReference>
<dbReference type="InterPro" id="IPR018163">
    <property type="entry name" value="Thr/Ala-tRNA-synth_IIc_edit"/>
</dbReference>
<dbReference type="AlphaFoldDB" id="A0A0F0CTM4"/>
<dbReference type="Gene3D" id="3.30.980.10">
    <property type="entry name" value="Threonyl-trna Synthetase, Chain A, domain 2"/>
    <property type="match status" value="1"/>
</dbReference>
<evidence type="ECO:0000256" key="7">
    <source>
        <dbReference type="ARBA" id="ARBA00022723"/>
    </source>
</evidence>
<keyword evidence="12" id="KW-0648">Protein biosynthesis</keyword>
<comment type="cofactor">
    <cofactor evidence="1">
        <name>Zn(2+)</name>
        <dbReference type="ChEBI" id="CHEBI:29105"/>
    </cofactor>
</comment>
<dbReference type="EC" id="6.1.1.7" evidence="3"/>
<gene>
    <name evidence="16" type="ORF">OMAG_001377</name>
</gene>
<evidence type="ECO:0000256" key="13">
    <source>
        <dbReference type="ARBA" id="ARBA00023146"/>
    </source>
</evidence>
<name>A0A0F0CTM4_9BACT</name>
<dbReference type="Proteomes" id="UP000033428">
    <property type="component" value="Unassembled WGS sequence"/>
</dbReference>
<dbReference type="Pfam" id="PF07973">
    <property type="entry name" value="tRNA_SAD"/>
    <property type="match status" value="1"/>
</dbReference>
<keyword evidence="10" id="KW-0067">ATP-binding</keyword>
<evidence type="ECO:0000256" key="11">
    <source>
        <dbReference type="ARBA" id="ARBA00022884"/>
    </source>
</evidence>
<dbReference type="InterPro" id="IPR050058">
    <property type="entry name" value="Ala-tRNA_ligase"/>
</dbReference>
<evidence type="ECO:0000259" key="15">
    <source>
        <dbReference type="PROSITE" id="PS50860"/>
    </source>
</evidence>
<evidence type="ECO:0000313" key="17">
    <source>
        <dbReference type="Proteomes" id="UP000033428"/>
    </source>
</evidence>
<dbReference type="InterPro" id="IPR002318">
    <property type="entry name" value="Ala-tRNA-lgiase_IIc"/>
</dbReference>
<dbReference type="GO" id="GO:0005829">
    <property type="term" value="C:cytosol"/>
    <property type="evidence" value="ECO:0007669"/>
    <property type="project" value="TreeGrafter"/>
</dbReference>
<dbReference type="InterPro" id="IPR018165">
    <property type="entry name" value="Ala-tRNA-synth_IIc_core"/>
</dbReference>
<keyword evidence="17" id="KW-1185">Reference proteome</keyword>
<dbReference type="InterPro" id="IPR018164">
    <property type="entry name" value="Ala-tRNA-synth_IIc_N"/>
</dbReference>
<dbReference type="GO" id="GO:0000049">
    <property type="term" value="F:tRNA binding"/>
    <property type="evidence" value="ECO:0007669"/>
    <property type="project" value="UniProtKB-KW"/>
</dbReference>
<sequence length="655" mass="72139">MKGNLGGAKGVKKEELYLIADHARSLVFSIGDSVTPSNEGRGYVIRKLIRRSYIRSGSNKPFLYKLVLPVVNLMKEVYPELEEKRENISSVIFKEESRFQETLSSVRPIFEEMVSVSEKKLEGAQIFKLVDTYGFPFEMIQEEAEQKGITLDTKSFEEFMEKRRDESRKGSNLASDFIFKPDLFASAPLPEISDKMPLASSIVFILKDSVNVDSLAEGDTAEIIVSPQSSEFYSECGGQVGDKGVIKSETGSMIIRNVYSAGEKKVFNVFVEKGSFAKGSEVVLTLDEKRKKDTAKNHTATHLLQAALRKVLGEHVKQSGSFVDDKRLRFDFSHTEKISERDLNEIEKIVNGWIDGGFPVAKEIKSLQTAKAEGALSFFGDKYGDVVRVVSVSVISKELCGGTHVDKTSDIELVKIISEASVASGVRRIEAVTSENARNWLKEKLGNLILENDARKKEFGALYKAEEEVPQFLNALLAARNFINGAVKIDTRVLSNYTDIIEPAFKKLGEYVISLKKEKIKMEENSAMEQVKEDVALLISRVANVKGSNMIAGILDNMDMNLLRKTSMSIAKKIEKSVIILGSIKDNKVFMLSSVDEVVSKNNNLSARDIINSAAGKIGGGGGGSATFAQAGGNIVNGLEDAVSAAKNFVIQNLK</sequence>
<accession>A0A0F0CTM4</accession>
<dbReference type="PRINTS" id="PR00980">
    <property type="entry name" value="TRNASYNTHALA"/>
</dbReference>
<dbReference type="SMART" id="SM00863">
    <property type="entry name" value="tRNA_SAD"/>
    <property type="match status" value="1"/>
</dbReference>
<dbReference type="InterPro" id="IPR009000">
    <property type="entry name" value="Transl_B-barrel_sf"/>
</dbReference>
<evidence type="ECO:0000256" key="9">
    <source>
        <dbReference type="ARBA" id="ARBA00022833"/>
    </source>
</evidence>
<keyword evidence="9" id="KW-0862">Zinc</keyword>
<dbReference type="PANTHER" id="PTHR11777:SF9">
    <property type="entry name" value="ALANINE--TRNA LIGASE, CYTOPLASMIC"/>
    <property type="match status" value="1"/>
</dbReference>
<evidence type="ECO:0000256" key="12">
    <source>
        <dbReference type="ARBA" id="ARBA00022917"/>
    </source>
</evidence>
<evidence type="ECO:0000256" key="1">
    <source>
        <dbReference type="ARBA" id="ARBA00001947"/>
    </source>
</evidence>
<evidence type="ECO:0000256" key="6">
    <source>
        <dbReference type="ARBA" id="ARBA00022598"/>
    </source>
</evidence>
<dbReference type="FunFam" id="3.30.54.20:FF:000001">
    <property type="entry name" value="Alanine--tRNA ligase"/>
    <property type="match status" value="1"/>
</dbReference>
<proteinExistence type="inferred from homology"/>
<dbReference type="PROSITE" id="PS50860">
    <property type="entry name" value="AA_TRNA_LIGASE_II_ALA"/>
    <property type="match status" value="1"/>
</dbReference>
<evidence type="ECO:0000313" key="16">
    <source>
        <dbReference type="EMBL" id="KJJ84775.1"/>
    </source>
</evidence>
<dbReference type="InterPro" id="IPR018162">
    <property type="entry name" value="Ala-tRNA-ligase_IIc_anticod-bd"/>
</dbReference>
<dbReference type="FunFam" id="3.30.980.10:FF:000004">
    <property type="entry name" value="Alanine--tRNA ligase, cytoplasmic"/>
    <property type="match status" value="1"/>
</dbReference>
<keyword evidence="5" id="KW-0820">tRNA-binding</keyword>
<feature type="domain" description="Alanyl-transfer RNA synthetases family profile" evidence="15">
    <location>
        <begin position="1"/>
        <end position="443"/>
    </location>
</feature>
<protein>
    <recommendedName>
        <fullName evidence="4">Alanine--tRNA ligase</fullName>
        <ecNumber evidence="3">6.1.1.7</ecNumber>
    </recommendedName>
    <alternativeName>
        <fullName evidence="14">Alanyl-tRNA synthetase</fullName>
    </alternativeName>
</protein>
<keyword evidence="8" id="KW-0547">Nucleotide-binding</keyword>
<dbReference type="Gene3D" id="3.30.54.20">
    <property type="match status" value="1"/>
</dbReference>
<dbReference type="SUPFAM" id="SSF50447">
    <property type="entry name" value="Translation proteins"/>
    <property type="match status" value="1"/>
</dbReference>
<dbReference type="SUPFAM" id="SSF101353">
    <property type="entry name" value="Putative anticodon-binding domain of alanyl-tRNA synthetase (AlaRS)"/>
    <property type="match status" value="1"/>
</dbReference>
<evidence type="ECO:0000256" key="3">
    <source>
        <dbReference type="ARBA" id="ARBA00013168"/>
    </source>
</evidence>
<keyword evidence="6" id="KW-0436">Ligase</keyword>
<dbReference type="InterPro" id="IPR003156">
    <property type="entry name" value="DHHA1_dom"/>
</dbReference>
<dbReference type="PANTHER" id="PTHR11777">
    <property type="entry name" value="ALANYL-TRNA SYNTHETASE"/>
    <property type="match status" value="1"/>
</dbReference>